<name>A0A3D9ZVU7_9ACTN</name>
<dbReference type="PANTHER" id="PTHR33993">
    <property type="entry name" value="GLYOXALASE-RELATED"/>
    <property type="match status" value="1"/>
</dbReference>
<dbReference type="GO" id="GO:0016829">
    <property type="term" value="F:lyase activity"/>
    <property type="evidence" value="ECO:0007669"/>
    <property type="project" value="UniProtKB-KW"/>
</dbReference>
<keyword evidence="3" id="KW-1185">Reference proteome</keyword>
<dbReference type="OrthoDB" id="9798201at2"/>
<evidence type="ECO:0000313" key="2">
    <source>
        <dbReference type="EMBL" id="REG00204.1"/>
    </source>
</evidence>
<dbReference type="Proteomes" id="UP000256913">
    <property type="component" value="Unassembled WGS sequence"/>
</dbReference>
<evidence type="ECO:0000313" key="3">
    <source>
        <dbReference type="Proteomes" id="UP000256913"/>
    </source>
</evidence>
<proteinExistence type="predicted"/>
<sequence>MTHLFRVVVSTGSLPRALTFYGDLLGLPVAASGGGLATLTAGDGLSVLLHERASAPSDTSVAASFVVAGLDDVVARWSAGGGAVVDPPAAQPWGERMAVVRDPDGHLVCLVDAG</sequence>
<dbReference type="AlphaFoldDB" id="A0A3D9ZVU7"/>
<accession>A0A3D9ZVU7</accession>
<organism evidence="2 3">
    <name type="scientific">Asanoa ferruginea</name>
    <dbReference type="NCBI Taxonomy" id="53367"/>
    <lineage>
        <taxon>Bacteria</taxon>
        <taxon>Bacillati</taxon>
        <taxon>Actinomycetota</taxon>
        <taxon>Actinomycetes</taxon>
        <taxon>Micromonosporales</taxon>
        <taxon>Micromonosporaceae</taxon>
        <taxon>Asanoa</taxon>
    </lineage>
</organism>
<dbReference type="InterPro" id="IPR037523">
    <property type="entry name" value="VOC_core"/>
</dbReference>
<gene>
    <name evidence="2" type="ORF">DFJ67_6255</name>
</gene>
<dbReference type="InterPro" id="IPR052164">
    <property type="entry name" value="Anthracycline_SecMetBiosynth"/>
</dbReference>
<evidence type="ECO:0000259" key="1">
    <source>
        <dbReference type="PROSITE" id="PS51819"/>
    </source>
</evidence>
<protein>
    <submittedName>
        <fullName evidence="2">Putative enzyme related to lactoylglutathione lyase</fullName>
    </submittedName>
</protein>
<comment type="caution">
    <text evidence="2">The sequence shown here is derived from an EMBL/GenBank/DDBJ whole genome shotgun (WGS) entry which is preliminary data.</text>
</comment>
<dbReference type="InterPro" id="IPR004360">
    <property type="entry name" value="Glyas_Fos-R_dOase_dom"/>
</dbReference>
<dbReference type="PROSITE" id="PS51819">
    <property type="entry name" value="VOC"/>
    <property type="match status" value="1"/>
</dbReference>
<dbReference type="InterPro" id="IPR029068">
    <property type="entry name" value="Glyas_Bleomycin-R_OHBP_Dase"/>
</dbReference>
<reference evidence="2 3" key="1">
    <citation type="submission" date="2018-08" db="EMBL/GenBank/DDBJ databases">
        <title>Sequencing the genomes of 1000 actinobacteria strains.</title>
        <authorList>
            <person name="Klenk H.-P."/>
        </authorList>
    </citation>
    <scope>NUCLEOTIDE SEQUENCE [LARGE SCALE GENOMIC DNA]</scope>
    <source>
        <strain evidence="2 3">DSM 44099</strain>
    </source>
</reference>
<dbReference type="SUPFAM" id="SSF54593">
    <property type="entry name" value="Glyoxalase/Bleomycin resistance protein/Dihydroxybiphenyl dioxygenase"/>
    <property type="match status" value="1"/>
</dbReference>
<dbReference type="RefSeq" id="WP_116071567.1">
    <property type="nucleotide sequence ID" value="NZ_BONB01000003.1"/>
</dbReference>
<dbReference type="EMBL" id="QUMQ01000001">
    <property type="protein sequence ID" value="REG00204.1"/>
    <property type="molecule type" value="Genomic_DNA"/>
</dbReference>
<keyword evidence="2" id="KW-0456">Lyase</keyword>
<dbReference type="Pfam" id="PF00903">
    <property type="entry name" value="Glyoxalase"/>
    <property type="match status" value="1"/>
</dbReference>
<feature type="domain" description="VOC" evidence="1">
    <location>
        <begin position="3"/>
        <end position="113"/>
    </location>
</feature>
<dbReference type="Gene3D" id="3.10.180.10">
    <property type="entry name" value="2,3-Dihydroxybiphenyl 1,2-Dioxygenase, domain 1"/>
    <property type="match status" value="1"/>
</dbReference>